<keyword evidence="3" id="KW-0647">Proteasome</keyword>
<dbReference type="GO" id="GO:0000502">
    <property type="term" value="C:proteasome complex"/>
    <property type="evidence" value="ECO:0007669"/>
    <property type="project" value="UniProtKB-KW"/>
</dbReference>
<dbReference type="EMBL" id="HE797468">
    <property type="protein sequence ID" value="CCM06722.1"/>
    <property type="molecule type" value="Genomic_DNA"/>
</dbReference>
<comment type="similarity">
    <text evidence="4">Belongs to the WD repeat PAAF1/RPN14 family.</text>
</comment>
<evidence type="ECO:0000313" key="6">
    <source>
        <dbReference type="EMBL" id="CCM06722.1"/>
    </source>
</evidence>
<organism evidence="6 7">
    <name type="scientific">Fibroporia radiculosa</name>
    <dbReference type="NCBI Taxonomy" id="599839"/>
    <lineage>
        <taxon>Eukaryota</taxon>
        <taxon>Fungi</taxon>
        <taxon>Dikarya</taxon>
        <taxon>Basidiomycota</taxon>
        <taxon>Agaricomycotina</taxon>
        <taxon>Agaricomycetes</taxon>
        <taxon>Polyporales</taxon>
        <taxon>Fibroporiaceae</taxon>
        <taxon>Fibroporia</taxon>
    </lineage>
</organism>
<proteinExistence type="inferred from homology"/>
<dbReference type="AlphaFoldDB" id="J4I3P0"/>
<evidence type="ECO:0000256" key="3">
    <source>
        <dbReference type="ARBA" id="ARBA00022942"/>
    </source>
</evidence>
<dbReference type="SMART" id="SM00320">
    <property type="entry name" value="WD40"/>
    <property type="match status" value="5"/>
</dbReference>
<dbReference type="InterPro" id="IPR001680">
    <property type="entry name" value="WD40_rpt"/>
</dbReference>
<accession>J4I3P0</accession>
<dbReference type="Proteomes" id="UP000006352">
    <property type="component" value="Unassembled WGS sequence"/>
</dbReference>
<protein>
    <submittedName>
        <fullName evidence="6">Uncharacterized protein</fullName>
    </submittedName>
</protein>
<dbReference type="Pfam" id="PF00400">
    <property type="entry name" value="WD40"/>
    <property type="match status" value="3"/>
</dbReference>
<dbReference type="GeneID" id="24101622"/>
<evidence type="ECO:0000256" key="4">
    <source>
        <dbReference type="ARBA" id="ARBA00038321"/>
    </source>
</evidence>
<dbReference type="PANTHER" id="PTHR19857:SF19">
    <property type="entry name" value="26S PROTEASOME REGULATORY SUBUNIT RPN14"/>
    <property type="match status" value="1"/>
</dbReference>
<dbReference type="Gene3D" id="2.130.10.10">
    <property type="entry name" value="YVTN repeat-like/Quinoprotein amine dehydrogenase"/>
    <property type="match status" value="2"/>
</dbReference>
<dbReference type="PROSITE" id="PS00678">
    <property type="entry name" value="WD_REPEATS_1"/>
    <property type="match status" value="1"/>
</dbReference>
<keyword evidence="2" id="KW-0677">Repeat</keyword>
<dbReference type="InterPro" id="IPR051179">
    <property type="entry name" value="WD_repeat_multifunction"/>
</dbReference>
<dbReference type="PROSITE" id="PS50294">
    <property type="entry name" value="WD_REPEATS_REGION"/>
    <property type="match status" value="1"/>
</dbReference>
<dbReference type="InParanoid" id="J4I3P0"/>
<name>J4I3P0_9APHY</name>
<evidence type="ECO:0000256" key="5">
    <source>
        <dbReference type="PROSITE-ProRule" id="PRU00221"/>
    </source>
</evidence>
<keyword evidence="7" id="KW-1185">Reference proteome</keyword>
<dbReference type="OrthoDB" id="10257301at2759"/>
<evidence type="ECO:0000313" key="7">
    <source>
        <dbReference type="Proteomes" id="UP000006352"/>
    </source>
</evidence>
<reference evidence="6 7" key="1">
    <citation type="journal article" date="2012" name="Appl. Environ. Microbiol.">
        <title>Short-read sequencing for genomic analysis of the brown rot fungus Fibroporia radiculosa.</title>
        <authorList>
            <person name="Tang J.D."/>
            <person name="Perkins A.D."/>
            <person name="Sonstegard T.S."/>
            <person name="Schroeder S.G."/>
            <person name="Burgess S.C."/>
            <person name="Diehl S.V."/>
        </authorList>
    </citation>
    <scope>NUCLEOTIDE SEQUENCE [LARGE SCALE GENOMIC DNA]</scope>
    <source>
        <strain evidence="6 7">TFFH 294</strain>
    </source>
</reference>
<dbReference type="SUPFAM" id="SSF50978">
    <property type="entry name" value="WD40 repeat-like"/>
    <property type="match status" value="1"/>
</dbReference>
<dbReference type="HOGENOM" id="CLU_037051_3_0_1"/>
<dbReference type="InterPro" id="IPR019775">
    <property type="entry name" value="WD40_repeat_CS"/>
</dbReference>
<feature type="repeat" description="WD" evidence="5">
    <location>
        <begin position="204"/>
        <end position="245"/>
    </location>
</feature>
<gene>
    <name evidence="6" type="ORF">FIBRA_09016</name>
</gene>
<evidence type="ECO:0000256" key="1">
    <source>
        <dbReference type="ARBA" id="ARBA00022574"/>
    </source>
</evidence>
<dbReference type="STRING" id="599839.J4I3P0"/>
<evidence type="ECO:0000256" key="2">
    <source>
        <dbReference type="ARBA" id="ARBA00022737"/>
    </source>
</evidence>
<dbReference type="InterPro" id="IPR015943">
    <property type="entry name" value="WD40/YVTN_repeat-like_dom_sf"/>
</dbReference>
<keyword evidence="1 5" id="KW-0853">WD repeat</keyword>
<dbReference type="PANTHER" id="PTHR19857">
    <property type="entry name" value="MITOCHONDRIAL DIVISION PROTEIN 1-RELATED"/>
    <property type="match status" value="1"/>
</dbReference>
<dbReference type="PROSITE" id="PS50082">
    <property type="entry name" value="WD_REPEATS_2"/>
    <property type="match status" value="1"/>
</dbReference>
<dbReference type="RefSeq" id="XP_012186005.1">
    <property type="nucleotide sequence ID" value="XM_012330615.1"/>
</dbReference>
<dbReference type="InterPro" id="IPR036322">
    <property type="entry name" value="WD40_repeat_dom_sf"/>
</dbReference>
<sequence>MSADPIVLPIATIQPDFTAVVSDVREGVVSEDSFWLSCYKTGESSVHGKVYVALDETDRSLVRLQGGGGVQIDFDGDATYAAACPSLHAHPTRLVVPTDVYTDSSILDPRKSHKITAFDVAPDGTQFATGYYDGSVCLHSISIKTAQPAICKPHLSTITSLQFFPSSRVLLTAGTDFSLSILPADPPYASSDSPGASLAPVRILRGHTRGVTSTAIISRGRNILSGSKDGTLRLWDVAAGNEIRLHAAGGAAYIPILSLDIGERTPNCHFDDIADMPSLTDAVEVDTADKVVFCGLLNGSFEVYDLRVKQSAFRSTPDPSARFPLQSISYAPSHDLLATGASNGLISVYDTRSFSSPLTTFKRNGASIEDLRLVTLWSSSFALPRSSDCAGMDVDGDREEVGLAIATEDGLPYVAHVRPSGPSVRGELVGTDCDPVRFVRVLQEKEIWTAADDGAVRRYQMR</sequence>